<evidence type="ECO:0000313" key="3">
    <source>
        <dbReference type="EMBL" id="RNM41483.1"/>
    </source>
</evidence>
<keyword evidence="4" id="KW-1185">Reference proteome</keyword>
<dbReference type="AlphaFoldDB" id="A0A3N0IWX4"/>
<dbReference type="OrthoDB" id="3173991at2"/>
<feature type="compositionally biased region" description="Basic and acidic residues" evidence="1">
    <location>
        <begin position="92"/>
        <end position="101"/>
    </location>
</feature>
<dbReference type="EMBL" id="PPTT01000004">
    <property type="protein sequence ID" value="RDB70723.1"/>
    <property type="molecule type" value="Genomic_DNA"/>
</dbReference>
<reference evidence="5" key="2">
    <citation type="submission" date="2018-05" db="EMBL/GenBank/DDBJ databases">
        <title>Genome Sequencing of selected type strains of the family Eggerthellaceae.</title>
        <authorList>
            <person name="Danylec N."/>
            <person name="Stoll D.A."/>
            <person name="Doetsch A."/>
            <person name="Huch M."/>
        </authorList>
    </citation>
    <scope>NUCLEOTIDE SEQUENCE [LARGE SCALE GENOMIC DNA]</scope>
    <source>
        <strain evidence="5">DSM 16107</strain>
    </source>
</reference>
<feature type="region of interest" description="Disordered" evidence="1">
    <location>
        <begin position="73"/>
        <end position="101"/>
    </location>
</feature>
<proteinExistence type="predicted"/>
<gene>
    <name evidence="2" type="ORF">C1876_03155</name>
    <name evidence="3" type="ORF">DMP09_09415</name>
</gene>
<reference evidence="3" key="3">
    <citation type="journal article" date="2019" name="Microbiol. Resour. Announc.">
        <title>Draft Genome Sequences of Type Strains of Gordonibacter faecihominis, Paraeggerthella hongkongensis, Parvibacter caecicola,Slackia equolifaciens, Slackia faecicanis, and Slackia isoflavoniconvertens.</title>
        <authorList>
            <person name="Danylec N."/>
            <person name="Stoll D.A."/>
            <person name="Dotsch A."/>
            <person name="Huch M."/>
        </authorList>
    </citation>
    <scope>NUCLEOTIDE SEQUENCE</scope>
    <source>
        <strain evidence="3">DSM 16107</strain>
    </source>
</reference>
<evidence type="ECO:0000313" key="5">
    <source>
        <dbReference type="Proteomes" id="UP000270112"/>
    </source>
</evidence>
<comment type="caution">
    <text evidence="3">The sequence shown here is derived from an EMBL/GenBank/DDBJ whole genome shotgun (WGS) entry which is preliminary data.</text>
</comment>
<evidence type="ECO:0000256" key="1">
    <source>
        <dbReference type="SAM" id="MobiDB-lite"/>
    </source>
</evidence>
<dbReference type="Proteomes" id="UP000270112">
    <property type="component" value="Unassembled WGS sequence"/>
</dbReference>
<accession>A0A3N0IWX4</accession>
<dbReference type="Proteomes" id="UP000253817">
    <property type="component" value="Unassembled WGS sequence"/>
</dbReference>
<dbReference type="EMBL" id="QICC01000035">
    <property type="protein sequence ID" value="RNM41483.1"/>
    <property type="molecule type" value="Genomic_DNA"/>
</dbReference>
<name>A0A3N0IWX4_9ACTN</name>
<evidence type="ECO:0000313" key="2">
    <source>
        <dbReference type="EMBL" id="RDB70723.1"/>
    </source>
</evidence>
<sequence>MEENIKRRISVEPRYEKALYRILGDCLEPIAFEDLEAKICAYPEMRAALHEPDILVSWLVDVEALKTIPKDDEKSDMRQLAATESVSIEAETADKPDTTNHEPRSFMLVATEAGRRVWTEHEAADEVARLLEAADAFGSTYTRVLELCRTPQSTRALEKKLVEEGLLDLRQRQVSCFLDKLEKAGGLVWDRGWTTTRQGLSQLA</sequence>
<protein>
    <submittedName>
        <fullName evidence="3">Uncharacterized protein</fullName>
    </submittedName>
</protein>
<evidence type="ECO:0000313" key="4">
    <source>
        <dbReference type="Proteomes" id="UP000253817"/>
    </source>
</evidence>
<dbReference type="RefSeq" id="WP_114545273.1">
    <property type="nucleotide sequence ID" value="NZ_PPTT01000004.1"/>
</dbReference>
<reference evidence="2 4" key="1">
    <citation type="journal article" date="2018" name="Elife">
        <title>Discovery and characterization of a prevalent human gut bacterial enzyme sufficient for the inactivation of a family of plant toxins.</title>
        <authorList>
            <person name="Koppel N."/>
            <person name="Bisanz J.E."/>
            <person name="Pandelia M.E."/>
            <person name="Turnbaugh P.J."/>
            <person name="Balskus E.P."/>
        </authorList>
    </citation>
    <scope>NUCLEOTIDE SEQUENCE [LARGE SCALE GENOMIC DNA]</scope>
    <source>
        <strain evidence="2 4">DSM 16107</strain>
    </source>
</reference>
<organism evidence="3 5">
    <name type="scientific">Eggerthella sinensis</name>
    <dbReference type="NCBI Taxonomy" id="242230"/>
    <lineage>
        <taxon>Bacteria</taxon>
        <taxon>Bacillati</taxon>
        <taxon>Actinomycetota</taxon>
        <taxon>Coriobacteriia</taxon>
        <taxon>Eggerthellales</taxon>
        <taxon>Eggerthellaceae</taxon>
        <taxon>Eggerthella</taxon>
    </lineage>
</organism>